<sequence length="132" mass="15064">MTADHNWDVSVYKTKLVVVTRNSVLNNDVKQFGKKFLIDGNEETCWNSDQAQAGSGQWISLEFREPVLLEEIHLTFQGGFVGKTCQIHAVIGQEDATSYSKILDFFPKDDNSRQISFYKDFFRLSFIPSSSD</sequence>
<organism evidence="1 2">
    <name type="scientific">Stichopus japonicus</name>
    <name type="common">Sea cucumber</name>
    <dbReference type="NCBI Taxonomy" id="307972"/>
    <lineage>
        <taxon>Eukaryota</taxon>
        <taxon>Metazoa</taxon>
        <taxon>Echinodermata</taxon>
        <taxon>Eleutherozoa</taxon>
        <taxon>Echinozoa</taxon>
        <taxon>Holothuroidea</taxon>
        <taxon>Aspidochirotacea</taxon>
        <taxon>Aspidochirotida</taxon>
        <taxon>Stichopodidae</taxon>
        <taxon>Apostichopus</taxon>
    </lineage>
</organism>
<reference evidence="1 2" key="1">
    <citation type="journal article" date="2017" name="PLoS Biol.">
        <title>The sea cucumber genome provides insights into morphological evolution and visceral regeneration.</title>
        <authorList>
            <person name="Zhang X."/>
            <person name="Sun L."/>
            <person name="Yuan J."/>
            <person name="Sun Y."/>
            <person name="Gao Y."/>
            <person name="Zhang L."/>
            <person name="Li S."/>
            <person name="Dai H."/>
            <person name="Hamel J.F."/>
            <person name="Liu C."/>
            <person name="Yu Y."/>
            <person name="Liu S."/>
            <person name="Lin W."/>
            <person name="Guo K."/>
            <person name="Jin S."/>
            <person name="Xu P."/>
            <person name="Storey K.B."/>
            <person name="Huan P."/>
            <person name="Zhang T."/>
            <person name="Zhou Y."/>
            <person name="Zhang J."/>
            <person name="Lin C."/>
            <person name="Li X."/>
            <person name="Xing L."/>
            <person name="Huo D."/>
            <person name="Sun M."/>
            <person name="Wang L."/>
            <person name="Mercier A."/>
            <person name="Li F."/>
            <person name="Yang H."/>
            <person name="Xiang J."/>
        </authorList>
    </citation>
    <scope>NUCLEOTIDE SEQUENCE [LARGE SCALE GENOMIC DNA]</scope>
    <source>
        <strain evidence="1">Shaxun</strain>
        <tissue evidence="1">Muscle</tissue>
    </source>
</reference>
<dbReference type="SUPFAM" id="SSF49785">
    <property type="entry name" value="Galactose-binding domain-like"/>
    <property type="match status" value="1"/>
</dbReference>
<dbReference type="OrthoDB" id="10052260at2759"/>
<proteinExistence type="predicted"/>
<dbReference type="Gene3D" id="2.60.120.260">
    <property type="entry name" value="Galactose-binding domain-like"/>
    <property type="match status" value="1"/>
</dbReference>
<gene>
    <name evidence="1" type="ORF">BSL78_11569</name>
</gene>
<comment type="caution">
    <text evidence="1">The sequence shown here is derived from an EMBL/GenBank/DDBJ whole genome shotgun (WGS) entry which is preliminary data.</text>
</comment>
<dbReference type="AlphaFoldDB" id="A0A2G8KU87"/>
<accession>A0A2G8KU87</accession>
<evidence type="ECO:0008006" key="3">
    <source>
        <dbReference type="Google" id="ProtNLM"/>
    </source>
</evidence>
<dbReference type="STRING" id="307972.A0A2G8KU87"/>
<dbReference type="EMBL" id="MRZV01000367">
    <property type="protein sequence ID" value="PIK51542.1"/>
    <property type="molecule type" value="Genomic_DNA"/>
</dbReference>
<evidence type="ECO:0000313" key="1">
    <source>
        <dbReference type="EMBL" id="PIK51542.1"/>
    </source>
</evidence>
<keyword evidence="2" id="KW-1185">Reference proteome</keyword>
<dbReference type="InterPro" id="IPR008979">
    <property type="entry name" value="Galactose-bd-like_sf"/>
</dbReference>
<dbReference type="Proteomes" id="UP000230750">
    <property type="component" value="Unassembled WGS sequence"/>
</dbReference>
<evidence type="ECO:0000313" key="2">
    <source>
        <dbReference type="Proteomes" id="UP000230750"/>
    </source>
</evidence>
<protein>
    <recommendedName>
        <fullName evidence="3">Nuclear receptor 2C2-associated protein</fullName>
    </recommendedName>
</protein>
<name>A0A2G8KU87_STIJA</name>